<feature type="domain" description="Transcription elongation factor GreA/GreB C-terminal" evidence="10">
    <location>
        <begin position="85"/>
        <end position="157"/>
    </location>
</feature>
<gene>
    <name evidence="8" type="primary">greA</name>
    <name evidence="12" type="ordered locus">Btus_1958</name>
</gene>
<dbReference type="AlphaFoldDB" id="D5WQP4"/>
<dbReference type="PIRSF" id="PIRSF006092">
    <property type="entry name" value="GreA_GreB"/>
    <property type="match status" value="1"/>
</dbReference>
<evidence type="ECO:0000313" key="12">
    <source>
        <dbReference type="EMBL" id="ADG06653.1"/>
    </source>
</evidence>
<dbReference type="HOGENOM" id="CLU_101379_2_1_9"/>
<dbReference type="InterPro" id="IPR006359">
    <property type="entry name" value="Tscrpt_elong_fac_GreA"/>
</dbReference>
<dbReference type="InterPro" id="IPR036805">
    <property type="entry name" value="Tscrpt_elong_fac_GreA/B_N_sf"/>
</dbReference>
<evidence type="ECO:0000256" key="4">
    <source>
        <dbReference type="ARBA" id="ARBA00023125"/>
    </source>
</evidence>
<sequence length="158" mass="17864">MEQEQAAYMTEEGLRKLKEELEWLKTEKRAEVKERLKIARSYGDLSENSEYDAAKEEQAFVESRILQLEDQIRRAKIIREEDRVEGVVSIGSTVTIRELPDGPEETYTIVGTAEADPGKFRISNESPIGAGLLGRRAGEEVGIQTPAGEILFRILQIR</sequence>
<evidence type="ECO:0000256" key="2">
    <source>
        <dbReference type="ARBA" id="ARBA00013729"/>
    </source>
</evidence>
<dbReference type="Pfam" id="PF03449">
    <property type="entry name" value="GreA_GreB_N"/>
    <property type="match status" value="1"/>
</dbReference>
<evidence type="ECO:0000256" key="8">
    <source>
        <dbReference type="HAMAP-Rule" id="MF_00105"/>
    </source>
</evidence>
<dbReference type="Gene3D" id="1.10.287.180">
    <property type="entry name" value="Transcription elongation factor, GreA/GreB, N-terminal domain"/>
    <property type="match status" value="1"/>
</dbReference>
<dbReference type="NCBIfam" id="NF001263">
    <property type="entry name" value="PRK00226.1-4"/>
    <property type="match status" value="1"/>
</dbReference>
<dbReference type="EMBL" id="CP002017">
    <property type="protein sequence ID" value="ADG06653.1"/>
    <property type="molecule type" value="Genomic_DNA"/>
</dbReference>
<evidence type="ECO:0000256" key="5">
    <source>
        <dbReference type="ARBA" id="ARBA00023163"/>
    </source>
</evidence>
<evidence type="ECO:0000256" key="7">
    <source>
        <dbReference type="ARBA" id="ARBA00030776"/>
    </source>
</evidence>
<evidence type="ECO:0000256" key="3">
    <source>
        <dbReference type="ARBA" id="ARBA00023015"/>
    </source>
</evidence>
<keyword evidence="12" id="KW-0648">Protein biosynthesis</keyword>
<dbReference type="InterPro" id="IPR001437">
    <property type="entry name" value="Tscrpt_elong_fac_GreA/B_C"/>
</dbReference>
<comment type="similarity">
    <text evidence="1 8 9">Belongs to the GreA/GreB family.</text>
</comment>
<dbReference type="eggNOG" id="COG0782">
    <property type="taxonomic scope" value="Bacteria"/>
</dbReference>
<dbReference type="KEGG" id="bts:Btus_1958"/>
<dbReference type="FunFam" id="1.10.287.180:FF:000001">
    <property type="entry name" value="Transcription elongation factor GreA"/>
    <property type="match status" value="1"/>
</dbReference>
<dbReference type="HAMAP" id="MF_00105">
    <property type="entry name" value="GreA_GreB"/>
    <property type="match status" value="1"/>
</dbReference>
<keyword evidence="12" id="KW-0251">Elongation factor</keyword>
<keyword evidence="4 8" id="KW-0238">DNA-binding</keyword>
<dbReference type="GO" id="GO:0070063">
    <property type="term" value="F:RNA polymerase binding"/>
    <property type="evidence" value="ECO:0007669"/>
    <property type="project" value="InterPro"/>
</dbReference>
<dbReference type="PANTHER" id="PTHR30437">
    <property type="entry name" value="TRANSCRIPTION ELONGATION FACTOR GREA"/>
    <property type="match status" value="1"/>
</dbReference>
<evidence type="ECO:0000256" key="1">
    <source>
        <dbReference type="ARBA" id="ARBA00008213"/>
    </source>
</evidence>
<dbReference type="GO" id="GO:0003746">
    <property type="term" value="F:translation elongation factor activity"/>
    <property type="evidence" value="ECO:0007669"/>
    <property type="project" value="UniProtKB-KW"/>
</dbReference>
<keyword evidence="3 8" id="KW-0805">Transcription regulation</keyword>
<dbReference type="STRING" id="562970.Btus_1958"/>
<evidence type="ECO:0000256" key="6">
    <source>
        <dbReference type="ARBA" id="ARBA00024916"/>
    </source>
</evidence>
<dbReference type="PROSITE" id="PS00830">
    <property type="entry name" value="GREAB_2"/>
    <property type="match status" value="1"/>
</dbReference>
<feature type="domain" description="Transcription elongation factor GreA/GreB N-terminal" evidence="11">
    <location>
        <begin position="8"/>
        <end position="77"/>
    </location>
</feature>
<name>D5WQP4_KYRT2</name>
<dbReference type="OrthoDB" id="9808774at2"/>
<dbReference type="RefSeq" id="WP_013075939.1">
    <property type="nucleotide sequence ID" value="NC_014098.1"/>
</dbReference>
<reference evidence="12 13" key="1">
    <citation type="journal article" date="2011" name="Stand. Genomic Sci.">
        <title>Complete genome sequence of the thermophilic, hydrogen-oxidizing Bacillus tusciae type strain (T2) and reclassification in the new genus, Kyrpidia gen. nov. as Kyrpidia tusciae comb. nov. and emendation of the family Alicyclobacillaceae da Costa and Rainey, 2010.</title>
        <authorList>
            <person name="Klenk H.P."/>
            <person name="Lapidus A."/>
            <person name="Chertkov O."/>
            <person name="Copeland A."/>
            <person name="Del Rio T.G."/>
            <person name="Nolan M."/>
            <person name="Lucas S."/>
            <person name="Chen F."/>
            <person name="Tice H."/>
            <person name="Cheng J.F."/>
            <person name="Han C."/>
            <person name="Bruce D."/>
            <person name="Goodwin L."/>
            <person name="Pitluck S."/>
            <person name="Pati A."/>
            <person name="Ivanova N."/>
            <person name="Mavromatis K."/>
            <person name="Daum C."/>
            <person name="Chen A."/>
            <person name="Palaniappan K."/>
            <person name="Chang Y.J."/>
            <person name="Land M."/>
            <person name="Hauser L."/>
            <person name="Jeffries C.D."/>
            <person name="Detter J.C."/>
            <person name="Rohde M."/>
            <person name="Abt B."/>
            <person name="Pukall R."/>
            <person name="Goker M."/>
            <person name="Bristow J."/>
            <person name="Markowitz V."/>
            <person name="Hugenholtz P."/>
            <person name="Eisen J.A."/>
        </authorList>
    </citation>
    <scope>NUCLEOTIDE SEQUENCE [LARGE SCALE GENOMIC DNA]</scope>
    <source>
        <strain evidence="12 13">DSM 2912</strain>
    </source>
</reference>
<comment type="function">
    <text evidence="6 8 9">Necessary for efficient RNA polymerase transcription elongation past template-encoded arresting sites. The arresting sites in DNA have the property of trapping a certain fraction of elongating RNA polymerases that pass through, resulting in locked ternary complexes. Cleavage of the nascent transcript by cleavage factors such as GreA or GreB allows the resumption of elongation from the new 3'terminus. GreA releases sequences of 2 to 3 nucleotides.</text>
</comment>
<keyword evidence="13" id="KW-1185">Reference proteome</keyword>
<dbReference type="Gene3D" id="3.10.50.30">
    <property type="entry name" value="Transcription elongation factor, GreA/GreB, C-terminal domain"/>
    <property type="match status" value="1"/>
</dbReference>
<dbReference type="PANTHER" id="PTHR30437:SF4">
    <property type="entry name" value="TRANSCRIPTION ELONGATION FACTOR GREA"/>
    <property type="match status" value="1"/>
</dbReference>
<evidence type="ECO:0000256" key="9">
    <source>
        <dbReference type="RuleBase" id="RU000556"/>
    </source>
</evidence>
<proteinExistence type="inferred from homology"/>
<dbReference type="GO" id="GO:0006354">
    <property type="term" value="P:DNA-templated transcription elongation"/>
    <property type="evidence" value="ECO:0007669"/>
    <property type="project" value="TreeGrafter"/>
</dbReference>
<dbReference type="NCBIfam" id="TIGR01462">
    <property type="entry name" value="greA"/>
    <property type="match status" value="1"/>
</dbReference>
<dbReference type="InterPro" id="IPR036953">
    <property type="entry name" value="GreA/GreB_C_sf"/>
</dbReference>
<dbReference type="InterPro" id="IPR022691">
    <property type="entry name" value="Tscrpt_elong_fac_GreA/B_N"/>
</dbReference>
<dbReference type="SUPFAM" id="SSF54534">
    <property type="entry name" value="FKBP-like"/>
    <property type="match status" value="1"/>
</dbReference>
<dbReference type="InterPro" id="IPR023459">
    <property type="entry name" value="Tscrpt_elong_fac_GreA/B_fam"/>
</dbReference>
<dbReference type="SUPFAM" id="SSF46557">
    <property type="entry name" value="GreA transcript cleavage protein, N-terminal domain"/>
    <property type="match status" value="1"/>
</dbReference>
<dbReference type="FunFam" id="3.10.50.30:FF:000001">
    <property type="entry name" value="Transcription elongation factor GreA"/>
    <property type="match status" value="1"/>
</dbReference>
<organism evidence="12 13">
    <name type="scientific">Kyrpidia tusciae (strain DSM 2912 / NBRC 15312 / T2)</name>
    <name type="common">Bacillus tusciae</name>
    <dbReference type="NCBI Taxonomy" id="562970"/>
    <lineage>
        <taxon>Bacteria</taxon>
        <taxon>Bacillati</taxon>
        <taxon>Bacillota</taxon>
        <taxon>Bacilli</taxon>
        <taxon>Bacillales</taxon>
        <taxon>Alicyclobacillaceae</taxon>
        <taxon>Kyrpidia</taxon>
    </lineage>
</organism>
<keyword evidence="5 8" id="KW-0804">Transcription</keyword>
<dbReference type="InterPro" id="IPR028624">
    <property type="entry name" value="Tscrpt_elong_fac_GreA/B"/>
</dbReference>
<dbReference type="Proteomes" id="UP000002368">
    <property type="component" value="Chromosome"/>
</dbReference>
<feature type="coiled-coil region" evidence="8">
    <location>
        <begin position="14"/>
        <end position="71"/>
    </location>
</feature>
<dbReference type="GO" id="GO:0032784">
    <property type="term" value="P:regulation of DNA-templated transcription elongation"/>
    <property type="evidence" value="ECO:0007669"/>
    <property type="project" value="UniProtKB-UniRule"/>
</dbReference>
<protein>
    <recommendedName>
        <fullName evidence="2 8">Transcription elongation factor GreA</fullName>
    </recommendedName>
    <alternativeName>
        <fullName evidence="7 8">Transcript cleavage factor GreA</fullName>
    </alternativeName>
</protein>
<evidence type="ECO:0000313" key="13">
    <source>
        <dbReference type="Proteomes" id="UP000002368"/>
    </source>
</evidence>
<accession>D5WQP4</accession>
<dbReference type="GO" id="GO:0003677">
    <property type="term" value="F:DNA binding"/>
    <property type="evidence" value="ECO:0007669"/>
    <property type="project" value="UniProtKB-UniRule"/>
</dbReference>
<evidence type="ECO:0000259" key="10">
    <source>
        <dbReference type="Pfam" id="PF01272"/>
    </source>
</evidence>
<keyword evidence="8" id="KW-0175">Coiled coil</keyword>
<evidence type="ECO:0000259" key="11">
    <source>
        <dbReference type="Pfam" id="PF03449"/>
    </source>
</evidence>
<dbReference type="Pfam" id="PF01272">
    <property type="entry name" value="GreA_GreB"/>
    <property type="match status" value="1"/>
</dbReference>
<dbReference type="InterPro" id="IPR018151">
    <property type="entry name" value="TF_GreA/GreB_CS"/>
</dbReference>
<dbReference type="PROSITE" id="PS00829">
    <property type="entry name" value="GREAB_1"/>
    <property type="match status" value="1"/>
</dbReference>